<reference evidence="2 3" key="1">
    <citation type="submission" date="2018-10" db="EMBL/GenBank/DDBJ databases">
        <title>Rhizobium etli, R. leguminosarum and a new Rhizobium genospecies from Phaseolus dumosus.</title>
        <authorList>
            <person name="Ramirez-Puebla S.T."/>
            <person name="Rogel-Hernandez M.A."/>
            <person name="Guerrero G."/>
            <person name="Ormeno-Orrillo E."/>
            <person name="Martinez-Romero J.C."/>
            <person name="Negrete-Yankelevich S."/>
            <person name="Martinez-Romero E."/>
        </authorList>
    </citation>
    <scope>NUCLEOTIDE SEQUENCE [LARGE SCALE GENOMIC DNA]</scope>
    <source>
        <strain evidence="2 3">CCGE525</strain>
        <plasmid evidence="3">prccge525a</plasmid>
    </source>
</reference>
<dbReference type="AlphaFoldDB" id="A0A387G1G7"/>
<evidence type="ECO:0000256" key="1">
    <source>
        <dbReference type="SAM" id="SignalP"/>
    </source>
</evidence>
<dbReference type="EMBL" id="CP032697">
    <property type="protein sequence ID" value="AYG64393.1"/>
    <property type="molecule type" value="Genomic_DNA"/>
</dbReference>
<keyword evidence="2" id="KW-0614">Plasmid</keyword>
<keyword evidence="1" id="KW-0732">Signal</keyword>
<dbReference type="Proteomes" id="UP000282195">
    <property type="component" value="Plasmid pRCCGE525a"/>
</dbReference>
<proteinExistence type="predicted"/>
<feature type="signal peptide" evidence="1">
    <location>
        <begin position="1"/>
        <end position="18"/>
    </location>
</feature>
<dbReference type="KEGG" id="rjg:CCGE525_37235"/>
<name>A0A387G1G7_9HYPH</name>
<evidence type="ECO:0000313" key="3">
    <source>
        <dbReference type="Proteomes" id="UP000282195"/>
    </source>
</evidence>
<sequence>MPMSVVTRCGLFASSALAAWLSGQTLAQAADADWGCQIVLCVAAQTPSWHGIPYCVPPMEKLIAAMALPGFSWPVCTGAGTGAPGYEAFEDCPAGYSEAEVQSGHGGNSESYCSKFTTERGERIELDRKPRTLREKPYYFDIRQPGGTTTRAWFDLSP</sequence>
<geneLocation type="plasmid" evidence="3">
    <name>prccge525a</name>
</geneLocation>
<dbReference type="OrthoDB" id="8162253at2"/>
<protein>
    <submittedName>
        <fullName evidence="2">Uncharacterized protein</fullName>
    </submittedName>
</protein>
<gene>
    <name evidence="2" type="ORF">CCGE525_37235</name>
</gene>
<organism evidence="2 3">
    <name type="scientific">Rhizobium jaguaris</name>
    <dbReference type="NCBI Taxonomy" id="1312183"/>
    <lineage>
        <taxon>Bacteria</taxon>
        <taxon>Pseudomonadati</taxon>
        <taxon>Pseudomonadota</taxon>
        <taxon>Alphaproteobacteria</taxon>
        <taxon>Hyphomicrobiales</taxon>
        <taxon>Rhizobiaceae</taxon>
        <taxon>Rhizobium/Agrobacterium group</taxon>
        <taxon>Rhizobium</taxon>
    </lineage>
</organism>
<keyword evidence="3" id="KW-1185">Reference proteome</keyword>
<evidence type="ECO:0000313" key="2">
    <source>
        <dbReference type="EMBL" id="AYG64393.1"/>
    </source>
</evidence>
<feature type="chain" id="PRO_5017377656" evidence="1">
    <location>
        <begin position="19"/>
        <end position="158"/>
    </location>
</feature>
<accession>A0A387G1G7</accession>